<evidence type="ECO:0000313" key="2">
    <source>
        <dbReference type="EMBL" id="KAF2430846.1"/>
    </source>
</evidence>
<name>A0A9P4NSE3_9PEZI</name>
<proteinExistence type="predicted"/>
<dbReference type="OrthoDB" id="3794485at2759"/>
<sequence>METIERSSKSFQVIRISKQPENALDPCPDFDFIPPRDSDELYNALRTAFPKGSTHRERMMEAVIAFGASETDVSGEVTGLKIPPSMGLPTALKGNRPTSAPVMHQTTSECSADHHPDKRPWQHMTSSWSSATEACKARPKAPMTTRQRTEYRKRREIGACGECKRKKKKCTHVPSQSNGHNHSDKAKESHIIKQSVTANSSQLVTKFSQTFSIVYRADEHTQRA</sequence>
<evidence type="ECO:0000313" key="3">
    <source>
        <dbReference type="Proteomes" id="UP000800235"/>
    </source>
</evidence>
<protein>
    <submittedName>
        <fullName evidence="2">Uncharacterized protein</fullName>
    </submittedName>
</protein>
<feature type="region of interest" description="Disordered" evidence="1">
    <location>
        <begin position="132"/>
        <end position="151"/>
    </location>
</feature>
<dbReference type="EMBL" id="MU007036">
    <property type="protein sequence ID" value="KAF2430846.1"/>
    <property type="molecule type" value="Genomic_DNA"/>
</dbReference>
<reference evidence="2" key="1">
    <citation type="journal article" date="2020" name="Stud. Mycol.">
        <title>101 Dothideomycetes genomes: a test case for predicting lifestyles and emergence of pathogens.</title>
        <authorList>
            <person name="Haridas S."/>
            <person name="Albert R."/>
            <person name="Binder M."/>
            <person name="Bloem J."/>
            <person name="Labutti K."/>
            <person name="Salamov A."/>
            <person name="Andreopoulos B."/>
            <person name="Baker S."/>
            <person name="Barry K."/>
            <person name="Bills G."/>
            <person name="Bluhm B."/>
            <person name="Cannon C."/>
            <person name="Castanera R."/>
            <person name="Culley D."/>
            <person name="Daum C."/>
            <person name="Ezra D."/>
            <person name="Gonzalez J."/>
            <person name="Henrissat B."/>
            <person name="Kuo A."/>
            <person name="Liang C."/>
            <person name="Lipzen A."/>
            <person name="Lutzoni F."/>
            <person name="Magnuson J."/>
            <person name="Mondo S."/>
            <person name="Nolan M."/>
            <person name="Ohm R."/>
            <person name="Pangilinan J."/>
            <person name="Park H.-J."/>
            <person name="Ramirez L."/>
            <person name="Alfaro M."/>
            <person name="Sun H."/>
            <person name="Tritt A."/>
            <person name="Yoshinaga Y."/>
            <person name="Zwiers L.-H."/>
            <person name="Turgeon B."/>
            <person name="Goodwin S."/>
            <person name="Spatafora J."/>
            <person name="Crous P."/>
            <person name="Grigoriev I."/>
        </authorList>
    </citation>
    <scope>NUCLEOTIDE SEQUENCE</scope>
    <source>
        <strain evidence="2">CBS 130266</strain>
    </source>
</reference>
<dbReference type="AlphaFoldDB" id="A0A9P4NSE3"/>
<accession>A0A9P4NSE3</accession>
<feature type="region of interest" description="Disordered" evidence="1">
    <location>
        <begin position="170"/>
        <end position="190"/>
    </location>
</feature>
<comment type="caution">
    <text evidence="2">The sequence shown here is derived from an EMBL/GenBank/DDBJ whole genome shotgun (WGS) entry which is preliminary data.</text>
</comment>
<organism evidence="2 3">
    <name type="scientific">Tothia fuscella</name>
    <dbReference type="NCBI Taxonomy" id="1048955"/>
    <lineage>
        <taxon>Eukaryota</taxon>
        <taxon>Fungi</taxon>
        <taxon>Dikarya</taxon>
        <taxon>Ascomycota</taxon>
        <taxon>Pezizomycotina</taxon>
        <taxon>Dothideomycetes</taxon>
        <taxon>Pleosporomycetidae</taxon>
        <taxon>Venturiales</taxon>
        <taxon>Cylindrosympodiaceae</taxon>
        <taxon>Tothia</taxon>
    </lineage>
</organism>
<evidence type="ECO:0000256" key="1">
    <source>
        <dbReference type="SAM" id="MobiDB-lite"/>
    </source>
</evidence>
<keyword evidence="3" id="KW-1185">Reference proteome</keyword>
<gene>
    <name evidence="2" type="ORF">EJ08DRAFT_660522</name>
</gene>
<dbReference type="Proteomes" id="UP000800235">
    <property type="component" value="Unassembled WGS sequence"/>
</dbReference>
<feature type="compositionally biased region" description="Basic and acidic residues" evidence="1">
    <location>
        <begin position="181"/>
        <end position="190"/>
    </location>
</feature>